<dbReference type="Pfam" id="PF01797">
    <property type="entry name" value="Y1_Tnp"/>
    <property type="match status" value="1"/>
</dbReference>
<feature type="domain" description="Transposase IS200-like" evidence="1">
    <location>
        <begin position="1"/>
        <end position="41"/>
    </location>
</feature>
<sequence length="57" mass="6194">SRRLAQKYGGPHRCFWKGVLWSPSYCAGSVGGAPIAVLRQYSTPVYRAARTSALTPP</sequence>
<reference evidence="2 5" key="1">
    <citation type="submission" date="2021-01" db="EMBL/GenBank/DDBJ databases">
        <title>Diatom-associated Roseobacters Show Island Model of Population Structure.</title>
        <authorList>
            <person name="Qu L."/>
            <person name="Feng X."/>
            <person name="Chen Y."/>
            <person name="Li L."/>
            <person name="Wang X."/>
            <person name="Hu Z."/>
            <person name="Wang H."/>
            <person name="Luo H."/>
        </authorList>
    </citation>
    <scope>NUCLEOTIDE SEQUENCE</scope>
    <source>
        <strain evidence="3 5">CC28-63</strain>
        <strain evidence="2">CC28-69</strain>
    </source>
</reference>
<dbReference type="EMBL" id="JAFBXE010000035">
    <property type="protein sequence ID" value="MBM2415224.1"/>
    <property type="molecule type" value="Genomic_DNA"/>
</dbReference>
<accession>A0A9Q2S4E6</accession>
<dbReference type="RefSeq" id="WP_203276079.1">
    <property type="nucleotide sequence ID" value="NZ_JAFBWU010000035.1"/>
</dbReference>
<name>A0A9Q2S4E6_9RHOB</name>
<dbReference type="Proteomes" id="UP000809440">
    <property type="component" value="Unassembled WGS sequence"/>
</dbReference>
<protein>
    <submittedName>
        <fullName evidence="2">Transposase</fullName>
    </submittedName>
</protein>
<evidence type="ECO:0000313" key="5">
    <source>
        <dbReference type="Proteomes" id="UP000809440"/>
    </source>
</evidence>
<evidence type="ECO:0000259" key="1">
    <source>
        <dbReference type="Pfam" id="PF01797"/>
    </source>
</evidence>
<dbReference type="Proteomes" id="UP000755667">
    <property type="component" value="Unassembled WGS sequence"/>
</dbReference>
<keyword evidence="5" id="KW-1185">Reference proteome</keyword>
<dbReference type="EMBL" id="JAFBXF010000035">
    <property type="protein sequence ID" value="MBM2419898.1"/>
    <property type="molecule type" value="Genomic_DNA"/>
</dbReference>
<gene>
    <name evidence="2" type="ORF">JQX41_23215</name>
    <name evidence="3" type="ORF">JQX48_23250</name>
</gene>
<organism evidence="2 4">
    <name type="scientific">Marivita cryptomonadis</name>
    <dbReference type="NCBI Taxonomy" id="505252"/>
    <lineage>
        <taxon>Bacteria</taxon>
        <taxon>Pseudomonadati</taxon>
        <taxon>Pseudomonadota</taxon>
        <taxon>Alphaproteobacteria</taxon>
        <taxon>Rhodobacterales</taxon>
        <taxon>Roseobacteraceae</taxon>
        <taxon>Marivita</taxon>
    </lineage>
</organism>
<evidence type="ECO:0000313" key="2">
    <source>
        <dbReference type="EMBL" id="MBM2415224.1"/>
    </source>
</evidence>
<dbReference type="InterPro" id="IPR036515">
    <property type="entry name" value="Transposase_17_sf"/>
</dbReference>
<comment type="caution">
    <text evidence="2">The sequence shown here is derived from an EMBL/GenBank/DDBJ whole genome shotgun (WGS) entry which is preliminary data.</text>
</comment>
<dbReference type="GO" id="GO:0003677">
    <property type="term" value="F:DNA binding"/>
    <property type="evidence" value="ECO:0007669"/>
    <property type="project" value="InterPro"/>
</dbReference>
<dbReference type="InterPro" id="IPR002686">
    <property type="entry name" value="Transposase_17"/>
</dbReference>
<dbReference type="GO" id="GO:0006313">
    <property type="term" value="P:DNA transposition"/>
    <property type="evidence" value="ECO:0007669"/>
    <property type="project" value="InterPro"/>
</dbReference>
<feature type="non-terminal residue" evidence="2">
    <location>
        <position position="1"/>
    </location>
</feature>
<dbReference type="GO" id="GO:0004803">
    <property type="term" value="F:transposase activity"/>
    <property type="evidence" value="ECO:0007669"/>
    <property type="project" value="InterPro"/>
</dbReference>
<dbReference type="Gene3D" id="3.30.70.1290">
    <property type="entry name" value="Transposase IS200-like"/>
    <property type="match status" value="1"/>
</dbReference>
<evidence type="ECO:0000313" key="4">
    <source>
        <dbReference type="Proteomes" id="UP000755667"/>
    </source>
</evidence>
<dbReference type="SUPFAM" id="SSF143422">
    <property type="entry name" value="Transposase IS200-like"/>
    <property type="match status" value="1"/>
</dbReference>
<evidence type="ECO:0000313" key="3">
    <source>
        <dbReference type="EMBL" id="MBM2419898.1"/>
    </source>
</evidence>
<proteinExistence type="predicted"/>
<dbReference type="AlphaFoldDB" id="A0A9Q2S4E6"/>